<dbReference type="SUPFAM" id="SSF82657">
    <property type="entry name" value="BolA-like"/>
    <property type="match status" value="1"/>
</dbReference>
<dbReference type="Pfam" id="PF01722">
    <property type="entry name" value="BolA"/>
    <property type="match status" value="1"/>
</dbReference>
<organism evidence="6">
    <name type="scientific">Enterobius vermicularis</name>
    <name type="common">Human pinworm</name>
    <dbReference type="NCBI Taxonomy" id="51028"/>
    <lineage>
        <taxon>Eukaryota</taxon>
        <taxon>Metazoa</taxon>
        <taxon>Ecdysozoa</taxon>
        <taxon>Nematoda</taxon>
        <taxon>Chromadorea</taxon>
        <taxon>Rhabditida</taxon>
        <taxon>Spirurina</taxon>
        <taxon>Oxyuridomorpha</taxon>
        <taxon>Oxyuroidea</taxon>
        <taxon>Oxyuridae</taxon>
        <taxon>Enterobius</taxon>
    </lineage>
</organism>
<protein>
    <submittedName>
        <fullName evidence="6">BolA-like protein 1</fullName>
    </submittedName>
</protein>
<dbReference type="GO" id="GO:0005739">
    <property type="term" value="C:mitochondrion"/>
    <property type="evidence" value="ECO:0007669"/>
    <property type="project" value="TreeGrafter"/>
</dbReference>
<dbReference type="OrthoDB" id="4983at2759"/>
<evidence type="ECO:0000313" key="5">
    <source>
        <dbReference type="Proteomes" id="UP000274131"/>
    </source>
</evidence>
<evidence type="ECO:0000313" key="6">
    <source>
        <dbReference type="WBParaSite" id="EVEC_0000699701-mRNA-1"/>
    </source>
</evidence>
<dbReference type="PANTHER" id="PTHR46229:SF2">
    <property type="entry name" value="BOLA-LIKE PROTEIN 1"/>
    <property type="match status" value="1"/>
</dbReference>
<keyword evidence="5" id="KW-1185">Reference proteome</keyword>
<accession>A0A0N4V991</accession>
<dbReference type="Gene3D" id="3.30.300.90">
    <property type="entry name" value="BolA-like"/>
    <property type="match status" value="1"/>
</dbReference>
<dbReference type="STRING" id="51028.A0A0N4V991"/>
<dbReference type="AlphaFoldDB" id="A0A0N4V991"/>
<dbReference type="Proteomes" id="UP000274131">
    <property type="component" value="Unassembled WGS sequence"/>
</dbReference>
<dbReference type="InterPro" id="IPR002634">
    <property type="entry name" value="BolA"/>
</dbReference>
<name>A0A0N4V991_ENTVE</name>
<evidence type="ECO:0000256" key="2">
    <source>
        <dbReference type="RuleBase" id="RU003860"/>
    </source>
</evidence>
<evidence type="ECO:0000313" key="4">
    <source>
        <dbReference type="EMBL" id="VDD91767.1"/>
    </source>
</evidence>
<sequence>MMICFVLSYSIYLQPSHLKIQCESPLHNYEKGVERHFRIQIVSKKFEGLSLIQMHRLVNQCLGEELSGGVHAVRIEAYPPSKYKGEGFLPSSTCRGNAPGVLESQPR</sequence>
<proteinExistence type="inferred from homology"/>
<comment type="similarity">
    <text evidence="1 2">Belongs to the BolA/IbaG family.</text>
</comment>
<evidence type="ECO:0000256" key="1">
    <source>
        <dbReference type="ARBA" id="ARBA00005578"/>
    </source>
</evidence>
<dbReference type="WBParaSite" id="EVEC_0000699701-mRNA-1">
    <property type="protein sequence ID" value="EVEC_0000699701-mRNA-1"/>
    <property type="gene ID" value="EVEC_0000699701"/>
</dbReference>
<feature type="region of interest" description="Disordered" evidence="3">
    <location>
        <begin position="87"/>
        <end position="107"/>
    </location>
</feature>
<gene>
    <name evidence="4" type="ORF">EVEC_LOCUS6518</name>
</gene>
<dbReference type="EMBL" id="UXUI01008541">
    <property type="protein sequence ID" value="VDD91767.1"/>
    <property type="molecule type" value="Genomic_DNA"/>
</dbReference>
<evidence type="ECO:0000256" key="3">
    <source>
        <dbReference type="SAM" id="MobiDB-lite"/>
    </source>
</evidence>
<dbReference type="PANTHER" id="PTHR46229">
    <property type="entry name" value="BOLA TRANSCRIPTION REGULATOR"/>
    <property type="match status" value="1"/>
</dbReference>
<reference evidence="4 5" key="2">
    <citation type="submission" date="2018-10" db="EMBL/GenBank/DDBJ databases">
        <authorList>
            <consortium name="Pathogen Informatics"/>
        </authorList>
    </citation>
    <scope>NUCLEOTIDE SEQUENCE [LARGE SCALE GENOMIC DNA]</scope>
</reference>
<reference evidence="6" key="1">
    <citation type="submission" date="2017-02" db="UniProtKB">
        <authorList>
            <consortium name="WormBaseParasite"/>
        </authorList>
    </citation>
    <scope>IDENTIFICATION</scope>
</reference>
<dbReference type="InterPro" id="IPR050961">
    <property type="entry name" value="BolA/IbaG_stress_morph_reg"/>
</dbReference>
<dbReference type="InterPro" id="IPR036065">
    <property type="entry name" value="BolA-like_sf"/>
</dbReference>